<feature type="transmembrane region" description="Helical" evidence="1">
    <location>
        <begin position="43"/>
        <end position="62"/>
    </location>
</feature>
<protein>
    <submittedName>
        <fullName evidence="2">Uncharacterized protein</fullName>
    </submittedName>
</protein>
<keyword evidence="3" id="KW-1185">Reference proteome</keyword>
<sequence>MVFQMQCLVSVLVMCYYWLDYNEQEEGAMELVTPKLRKIWKNWKLRSMVLTSPLVHIVLIVFSSRRKYIRRAKFRATVWCSYLWLTLLQPLPLAY</sequence>
<evidence type="ECO:0000313" key="2">
    <source>
        <dbReference type="EMBL" id="KAK9041904.1"/>
    </source>
</evidence>
<gene>
    <name evidence="2" type="ORF">V6N11_016992</name>
</gene>
<dbReference type="EMBL" id="JBBPBN010000004">
    <property type="protein sequence ID" value="KAK9041904.1"/>
    <property type="molecule type" value="Genomic_DNA"/>
</dbReference>
<evidence type="ECO:0000313" key="3">
    <source>
        <dbReference type="Proteomes" id="UP001396334"/>
    </source>
</evidence>
<proteinExistence type="predicted"/>
<keyword evidence="1" id="KW-0812">Transmembrane</keyword>
<dbReference type="Proteomes" id="UP001396334">
    <property type="component" value="Unassembled WGS sequence"/>
</dbReference>
<keyword evidence="1" id="KW-0472">Membrane</keyword>
<evidence type="ECO:0000256" key="1">
    <source>
        <dbReference type="SAM" id="Phobius"/>
    </source>
</evidence>
<keyword evidence="1" id="KW-1133">Transmembrane helix</keyword>
<organism evidence="2 3">
    <name type="scientific">Hibiscus sabdariffa</name>
    <name type="common">roselle</name>
    <dbReference type="NCBI Taxonomy" id="183260"/>
    <lineage>
        <taxon>Eukaryota</taxon>
        <taxon>Viridiplantae</taxon>
        <taxon>Streptophyta</taxon>
        <taxon>Embryophyta</taxon>
        <taxon>Tracheophyta</taxon>
        <taxon>Spermatophyta</taxon>
        <taxon>Magnoliopsida</taxon>
        <taxon>eudicotyledons</taxon>
        <taxon>Gunneridae</taxon>
        <taxon>Pentapetalae</taxon>
        <taxon>rosids</taxon>
        <taxon>malvids</taxon>
        <taxon>Malvales</taxon>
        <taxon>Malvaceae</taxon>
        <taxon>Malvoideae</taxon>
        <taxon>Hibiscus</taxon>
    </lineage>
</organism>
<accession>A0ABR2TX90</accession>
<reference evidence="2 3" key="1">
    <citation type="journal article" date="2024" name="G3 (Bethesda)">
        <title>Genome assembly of Hibiscus sabdariffa L. provides insights into metabolisms of medicinal natural products.</title>
        <authorList>
            <person name="Kim T."/>
        </authorList>
    </citation>
    <scope>NUCLEOTIDE SEQUENCE [LARGE SCALE GENOMIC DNA]</scope>
    <source>
        <strain evidence="2">TK-2024</strain>
        <tissue evidence="2">Old leaves</tissue>
    </source>
</reference>
<name>A0ABR2TX90_9ROSI</name>
<comment type="caution">
    <text evidence="2">The sequence shown here is derived from an EMBL/GenBank/DDBJ whole genome shotgun (WGS) entry which is preliminary data.</text>
</comment>